<dbReference type="InterPro" id="IPR001739">
    <property type="entry name" value="Methyl_CpG_DNA-bd"/>
</dbReference>
<evidence type="ECO:0000256" key="4">
    <source>
        <dbReference type="ARBA" id="ARBA00022491"/>
    </source>
</evidence>
<dbReference type="Pfam" id="PF18359">
    <property type="entry name" value="Tudor_5"/>
    <property type="match status" value="1"/>
</dbReference>
<protein>
    <submittedName>
        <fullName evidence="17">Uncharacterized protein</fullName>
    </submittedName>
</protein>
<keyword evidence="13" id="KW-0175">Coiled coil</keyword>
<dbReference type="GO" id="GO:0008270">
    <property type="term" value="F:zinc ion binding"/>
    <property type="evidence" value="ECO:0007669"/>
    <property type="project" value="InterPro"/>
</dbReference>
<accession>A0A1S4GWW3</accession>
<feature type="compositionally biased region" description="Basic and acidic residues" evidence="16">
    <location>
        <begin position="1108"/>
        <end position="1120"/>
    </location>
</feature>
<keyword evidence="11" id="KW-0156">Chromatin regulator</keyword>
<feature type="compositionally biased region" description="Acidic residues" evidence="16">
    <location>
        <begin position="14"/>
        <end position="23"/>
    </location>
</feature>
<dbReference type="SUPFAM" id="SSF54171">
    <property type="entry name" value="DNA-binding domain"/>
    <property type="match status" value="1"/>
</dbReference>
<feature type="compositionally biased region" description="Basic and acidic residues" evidence="16">
    <location>
        <begin position="110"/>
        <end position="161"/>
    </location>
</feature>
<feature type="region of interest" description="Disordered" evidence="16">
    <location>
        <begin position="1"/>
        <end position="267"/>
    </location>
</feature>
<dbReference type="InterPro" id="IPR041291">
    <property type="entry name" value="TUDOR_5"/>
</dbReference>
<evidence type="ECO:0000256" key="3">
    <source>
        <dbReference type="ARBA" id="ARBA00022454"/>
    </source>
</evidence>
<dbReference type="GO" id="GO:0010629">
    <property type="term" value="P:negative regulation of gene expression"/>
    <property type="evidence" value="ECO:0000318"/>
    <property type="project" value="GO_Central"/>
</dbReference>
<feature type="region of interest" description="Disordered" evidence="16">
    <location>
        <begin position="1108"/>
        <end position="1193"/>
    </location>
</feature>
<feature type="compositionally biased region" description="Basic and acidic residues" evidence="16">
    <location>
        <begin position="194"/>
        <end position="203"/>
    </location>
</feature>
<proteinExistence type="predicted"/>
<dbReference type="GO" id="GO:0046974">
    <property type="term" value="F:histone H3K9 methyltransferase activity"/>
    <property type="evidence" value="ECO:0000318"/>
    <property type="project" value="GO_Central"/>
</dbReference>
<keyword evidence="6" id="KW-0808">Transferase</keyword>
<keyword evidence="10" id="KW-0862">Zinc</keyword>
<keyword evidence="18" id="KW-1185">Reference proteome</keyword>
<dbReference type="PROSITE" id="PS50982">
    <property type="entry name" value="MBD"/>
    <property type="match status" value="1"/>
</dbReference>
<evidence type="ECO:0000256" key="11">
    <source>
        <dbReference type="ARBA" id="ARBA00022853"/>
    </source>
</evidence>
<keyword evidence="12" id="KW-0805">Transcription regulation</keyword>
<reference evidence="17 18" key="1">
    <citation type="journal article" date="2002" name="Science">
        <title>The genome sequence of the malaria mosquito Anopheles gambiae.</title>
        <authorList>
            <person name="Holt R.A."/>
            <person name="Subramanian G.M."/>
            <person name="Halpern A."/>
            <person name="Sutton G.G."/>
            <person name="Charlab R."/>
            <person name="Nusskern D.R."/>
            <person name="Wincker P."/>
            <person name="Clark A.G."/>
            <person name="Ribeiro J.M."/>
            <person name="Wides R."/>
            <person name="Salzberg S.L."/>
            <person name="Loftus B."/>
            <person name="Yandell M."/>
            <person name="Majoros W.H."/>
            <person name="Rusch D.B."/>
            <person name="Lai Z."/>
            <person name="Kraft C.L."/>
            <person name="Abril J.F."/>
            <person name="Anthouard V."/>
            <person name="Arensburger P."/>
            <person name="Atkinson P.W."/>
            <person name="Baden H."/>
            <person name="de Berardinis V."/>
            <person name="Baldwin D."/>
            <person name="Benes V."/>
            <person name="Biedler J."/>
            <person name="Blass C."/>
            <person name="Bolanos R."/>
            <person name="Boscus D."/>
            <person name="Barnstead M."/>
            <person name="Cai S."/>
            <person name="Center A."/>
            <person name="Chaturverdi K."/>
            <person name="Christophides G.K."/>
            <person name="Chrystal M.A."/>
            <person name="Clamp M."/>
            <person name="Cravchik A."/>
            <person name="Curwen V."/>
            <person name="Dana A."/>
            <person name="Delcher A."/>
            <person name="Dew I."/>
            <person name="Evans C.A."/>
            <person name="Flanigan M."/>
            <person name="Grundschober-Freimoser A."/>
            <person name="Friedli L."/>
            <person name="Gu Z."/>
            <person name="Guan P."/>
            <person name="Guigo R."/>
            <person name="Hillenmeyer M.E."/>
            <person name="Hladun S.L."/>
            <person name="Hogan J.R."/>
            <person name="Hong Y.S."/>
            <person name="Hoover J."/>
            <person name="Jaillon O."/>
            <person name="Ke Z."/>
            <person name="Kodira C."/>
            <person name="Kokoza E."/>
            <person name="Koutsos A."/>
            <person name="Letunic I."/>
            <person name="Levitsky A."/>
            <person name="Liang Y."/>
            <person name="Lin J.J."/>
            <person name="Lobo N.F."/>
            <person name="Lopez J.R."/>
            <person name="Malek J.A."/>
            <person name="McIntosh T.C."/>
            <person name="Meister S."/>
            <person name="Miller J."/>
            <person name="Mobarry C."/>
            <person name="Mongin E."/>
            <person name="Murphy S.D."/>
            <person name="O'Brochta D.A."/>
            <person name="Pfannkoch C."/>
            <person name="Qi R."/>
            <person name="Regier M.A."/>
            <person name="Remington K."/>
            <person name="Shao H."/>
            <person name="Sharakhova M.V."/>
            <person name="Sitter C.D."/>
            <person name="Shetty J."/>
            <person name="Smith T.J."/>
            <person name="Strong R."/>
            <person name="Sun J."/>
            <person name="Thomasova D."/>
            <person name="Ton L.Q."/>
            <person name="Topalis P."/>
            <person name="Tu Z."/>
            <person name="Unger M.F."/>
            <person name="Walenz B."/>
            <person name="Wang A."/>
            <person name="Wang J."/>
            <person name="Wang M."/>
            <person name="Wang X."/>
            <person name="Woodford K.J."/>
            <person name="Wortman J.R."/>
            <person name="Wu M."/>
            <person name="Yao A."/>
            <person name="Zdobnov E.M."/>
            <person name="Zhang H."/>
            <person name="Zhao Q."/>
            <person name="Zhao S."/>
            <person name="Zhu S.C."/>
            <person name="Zhimulev I."/>
            <person name="Coluzzi M."/>
            <person name="della Torre A."/>
            <person name="Roth C.W."/>
            <person name="Louis C."/>
            <person name="Kalush F."/>
            <person name="Mural R.J."/>
            <person name="Myers E.W."/>
            <person name="Adams M.D."/>
            <person name="Smith H.O."/>
            <person name="Broder S."/>
            <person name="Gardner M.J."/>
            <person name="Fraser C.M."/>
            <person name="Birney E."/>
            <person name="Bork P."/>
            <person name="Brey P.T."/>
            <person name="Venter J.C."/>
            <person name="Weissenbach J."/>
            <person name="Kafatos F.C."/>
            <person name="Collins F.H."/>
            <person name="Hoffman S.L."/>
        </authorList>
    </citation>
    <scope>NUCLEOTIDE SEQUENCE [LARGE SCALE GENOMIC DNA]</scope>
    <source>
        <strain evidence="17 18">PEST</strain>
    </source>
</reference>
<evidence type="ECO:0000256" key="5">
    <source>
        <dbReference type="ARBA" id="ARBA00022603"/>
    </source>
</evidence>
<keyword evidence="9" id="KW-0677">Repeat</keyword>
<keyword evidence="3" id="KW-0158">Chromosome</keyword>
<dbReference type="InParanoid" id="A0A1S4GWW3"/>
<dbReference type="InterPro" id="IPR016177">
    <property type="entry name" value="DNA-bd_dom_sf"/>
</dbReference>
<dbReference type="Pfam" id="PF00856">
    <property type="entry name" value="SET"/>
    <property type="match status" value="1"/>
</dbReference>
<dbReference type="PANTHER" id="PTHR46024:SF1">
    <property type="entry name" value="HISTONE-LYSINE N-METHYLTRANSFERASE EGGLESS"/>
    <property type="match status" value="1"/>
</dbReference>
<reference evidence="17" key="3">
    <citation type="submission" date="2020-05" db="UniProtKB">
        <authorList>
            <consortium name="EnsemblMetazoa"/>
        </authorList>
    </citation>
    <scope>IDENTIFICATION</scope>
    <source>
        <strain evidence="17">PEST</strain>
    </source>
</reference>
<dbReference type="InterPro" id="IPR041292">
    <property type="entry name" value="Tudor_4"/>
</dbReference>
<keyword evidence="8" id="KW-0479">Metal-binding</keyword>
<evidence type="ECO:0000256" key="6">
    <source>
        <dbReference type="ARBA" id="ARBA00022679"/>
    </source>
</evidence>
<feature type="compositionally biased region" description="Polar residues" evidence="16">
    <location>
        <begin position="162"/>
        <end position="173"/>
    </location>
</feature>
<keyword evidence="15" id="KW-0539">Nucleus</keyword>
<dbReference type="SMART" id="SM00391">
    <property type="entry name" value="MBD"/>
    <property type="match status" value="1"/>
</dbReference>
<keyword evidence="14" id="KW-0804">Transcription</keyword>
<dbReference type="Pfam" id="PF05033">
    <property type="entry name" value="Pre-SET"/>
    <property type="match status" value="1"/>
</dbReference>
<evidence type="ECO:0000256" key="13">
    <source>
        <dbReference type="ARBA" id="ARBA00023054"/>
    </source>
</evidence>
<dbReference type="CDD" id="cd10517">
    <property type="entry name" value="SET_SETDB1"/>
    <property type="match status" value="1"/>
</dbReference>
<evidence type="ECO:0000313" key="17">
    <source>
        <dbReference type="EnsemblMetazoa" id="AGAP007978-PA"/>
    </source>
</evidence>
<dbReference type="PROSITE" id="PS50867">
    <property type="entry name" value="PRE_SET"/>
    <property type="match status" value="1"/>
</dbReference>
<dbReference type="CDD" id="cd01395">
    <property type="entry name" value="HMT_MBD"/>
    <property type="match status" value="1"/>
</dbReference>
<dbReference type="InterPro" id="IPR001214">
    <property type="entry name" value="SET_dom"/>
</dbReference>
<evidence type="ECO:0000256" key="9">
    <source>
        <dbReference type="ARBA" id="ARBA00022737"/>
    </source>
</evidence>
<dbReference type="VEuPathDB" id="VectorBase:AGAP007978"/>
<dbReference type="GO" id="GO:0003677">
    <property type="term" value="F:DNA binding"/>
    <property type="evidence" value="ECO:0007669"/>
    <property type="project" value="InterPro"/>
</dbReference>
<dbReference type="Gene3D" id="2.30.30.140">
    <property type="match status" value="1"/>
</dbReference>
<keyword evidence="5" id="KW-0489">Methyltransferase</keyword>
<evidence type="ECO:0000256" key="16">
    <source>
        <dbReference type="SAM" id="MobiDB-lite"/>
    </source>
</evidence>
<evidence type="ECO:0000256" key="12">
    <source>
        <dbReference type="ARBA" id="ARBA00023015"/>
    </source>
</evidence>
<name>A0A1S4GWW3_ANOGA</name>
<dbReference type="GO" id="GO:0070828">
    <property type="term" value="P:heterochromatin organization"/>
    <property type="evidence" value="ECO:0000318"/>
    <property type="project" value="GO_Central"/>
</dbReference>
<dbReference type="InterPro" id="IPR051516">
    <property type="entry name" value="SETDB_methyltransferase"/>
</dbReference>
<sequence>MDKDTNPSAIISLESDEEMETNADLEATTESQLEKEPPHKESPSTENVPSPSKAPDNASVVENAKDSEIICIDDDEKEPSVQETPEEKAPEEALPTAEPKSQPEPVPESQAEKDPEPQAEKEPESQAEKEPASQADREPESQTEKEPGSDLTKEPGSEPTKEQTAPESESNVTAPPLETENAINDGDVEMQEVVQKEDEEKISDSQPAEPPAPPASDGSQSVAMTDANNKQADDETANEQADKQSKQEEPVVTNGNADQPKKSKKPCAPKCCNTACKKKNVQFCDAPEFALSLYKVPHSIQVQHLCYDCFEEAVSRYETLSGLLVNHQPLLLHDNQPEVSEILMVLDSSDEEDEDTVIERKNEPALPAEAVSLVESDLDDVIYKLYGSLCLDQIKWSNSILLHEAEQNQATSDRIEAQMKTLKSAFQDIQNNIYSVRTTKIDKPELIIEDDATSEQIAHERFRSMLSKTETLHREPVQVGCQYFGVRTTVLASWTECKVLEVKSDVSIETHYQSGCTMYTVRFLTGDPKPTVITAKHLAYTTPPNVKLLLGTRVVARTSSATQDGMNRTFYAGTVLESLSSYNKYRYLIVLDSGHPQYSPFTDVRVVCDQSKHVWDDVHPHSREFIRNYMLKSGSVRPMVQAHRGQRMMVEIDDKWFQGTVLETDSSLVRLYFSGMERKEWIYRGSSRLAPLYRGVNTGHAPNNKFSKFQKRNEPSIEYITLEDDDSEQPPEKKAATINYQPAPKMEIPDTPNRATARKSTANRTLNNHNINNNNNVPVSLNRNTIYIDCDQDQSNGRTLLYTTKNYRGPRKFVPHNCGPSCPYKGGKNLRSYNLLARPLITGWERHKTAARGQKKSVVLYRAPCGRRLRNMAELHQYLRVTDSPLNVEHFDFDPDIRALATFKAENVFFECTDLSFGLEPMPVHCVNNYDNKQPPSCEYSTERIPTEGVNLNLDKEFLCGCDCEDDCTDKSKCQCWQLTLAGAKYGLKENQDINTVGYHYKRLMSHLSTGIYECNVQCKCKKDKCLNRVVQNSLQTKLQVFNTHNKGWGIRCLNDVPKGSFICIYAGHLLTEETSNRICAMSDDKSGDEYFADLDFIETVEKSKADYEAEAYQSDREDSTPAGNANDSDASDDAIENGPSPSTHDSDEEYTTKSKPSGTVVKTRAQLRKASTTERPNAAMFGKKSSNDGVNDEQECVNLIPNPEMDMMDASGGPNDESLFRKLYGENEHIYVMDAKKSGNLGRYFNHSCNPNLFVQNVFVDTHDLRFPWVAFFAERNITAGTELTWNYNYDVGSVNGKHLTCNCGEKGCKGRLL</sequence>
<evidence type="ECO:0000313" key="18">
    <source>
        <dbReference type="Proteomes" id="UP000007062"/>
    </source>
</evidence>
<dbReference type="SUPFAM" id="SSF82199">
    <property type="entry name" value="SET domain"/>
    <property type="match status" value="1"/>
</dbReference>
<feature type="compositionally biased region" description="Basic and acidic residues" evidence="16">
    <location>
        <begin position="240"/>
        <end position="249"/>
    </location>
</feature>
<keyword evidence="4" id="KW-0678">Repressor</keyword>
<dbReference type="PROSITE" id="PS50280">
    <property type="entry name" value="SET"/>
    <property type="match status" value="1"/>
</dbReference>
<dbReference type="GO" id="GO:0005634">
    <property type="term" value="C:nucleus"/>
    <property type="evidence" value="ECO:0000318"/>
    <property type="project" value="GO_Central"/>
</dbReference>
<dbReference type="PROSITE" id="PS50868">
    <property type="entry name" value="POST_SET"/>
    <property type="match status" value="1"/>
</dbReference>
<dbReference type="InterPro" id="IPR047232">
    <property type="entry name" value="SETDB1/2-like_MBD"/>
</dbReference>
<dbReference type="InterPro" id="IPR007728">
    <property type="entry name" value="Pre-SET_dom"/>
</dbReference>
<evidence type="ECO:0000256" key="8">
    <source>
        <dbReference type="ARBA" id="ARBA00022723"/>
    </source>
</evidence>
<dbReference type="GO" id="GO:0005694">
    <property type="term" value="C:chromosome"/>
    <property type="evidence" value="ECO:0007669"/>
    <property type="project" value="UniProtKB-SubCell"/>
</dbReference>
<evidence type="ECO:0000256" key="2">
    <source>
        <dbReference type="ARBA" id="ARBA00004286"/>
    </source>
</evidence>
<dbReference type="Proteomes" id="UP000007062">
    <property type="component" value="Chromosome 3R"/>
</dbReference>
<reference evidence="17 18" key="2">
    <citation type="journal article" date="2004" name="Trends Parasitol.">
        <title>The Anopheles gambiae genome: an update.</title>
        <authorList>
            <person name="Mongin E."/>
            <person name="Louis C."/>
            <person name="Holt R.A."/>
            <person name="Birney E."/>
            <person name="Collins F.H."/>
        </authorList>
    </citation>
    <scope>NUCLEOTIDE SEQUENCE [LARGE SCALE GENOMIC DNA]</scope>
    <source>
        <strain evidence="17 18">PEST</strain>
    </source>
</reference>
<dbReference type="InterPro" id="IPR003616">
    <property type="entry name" value="Post-SET_dom"/>
</dbReference>
<dbReference type="SMART" id="SM00468">
    <property type="entry name" value="PreSET"/>
    <property type="match status" value="1"/>
</dbReference>
<evidence type="ECO:0000256" key="1">
    <source>
        <dbReference type="ARBA" id="ARBA00004123"/>
    </source>
</evidence>
<keyword evidence="7" id="KW-0949">S-adenosyl-L-methionine</keyword>
<dbReference type="Pfam" id="PF18358">
    <property type="entry name" value="Tudor_4"/>
    <property type="match status" value="1"/>
</dbReference>
<organism evidence="17 18">
    <name type="scientific">Anopheles gambiae</name>
    <name type="common">African malaria mosquito</name>
    <dbReference type="NCBI Taxonomy" id="7165"/>
    <lineage>
        <taxon>Eukaryota</taxon>
        <taxon>Metazoa</taxon>
        <taxon>Ecdysozoa</taxon>
        <taxon>Arthropoda</taxon>
        <taxon>Hexapoda</taxon>
        <taxon>Insecta</taxon>
        <taxon>Pterygota</taxon>
        <taxon>Neoptera</taxon>
        <taxon>Endopterygota</taxon>
        <taxon>Diptera</taxon>
        <taxon>Nematocera</taxon>
        <taxon>Culicoidea</taxon>
        <taxon>Culicidae</taxon>
        <taxon>Anophelinae</taxon>
        <taxon>Anopheles</taxon>
    </lineage>
</organism>
<dbReference type="VEuPathDB" id="VectorBase:AGAMI1_007801"/>
<dbReference type="PANTHER" id="PTHR46024">
    <property type="entry name" value="HISTONE-LYSINE N-METHYLTRANSFERASE EGGLESS"/>
    <property type="match status" value="1"/>
</dbReference>
<evidence type="ECO:0000256" key="10">
    <source>
        <dbReference type="ARBA" id="ARBA00022833"/>
    </source>
</evidence>
<dbReference type="GO" id="GO:0032259">
    <property type="term" value="P:methylation"/>
    <property type="evidence" value="ECO:0007669"/>
    <property type="project" value="UniProtKB-KW"/>
</dbReference>
<dbReference type="EMBL" id="AAAB01008964">
    <property type="status" value="NOT_ANNOTATED_CDS"/>
    <property type="molecule type" value="Genomic_DNA"/>
</dbReference>
<dbReference type="FunCoup" id="A0A1S4GWW3">
    <property type="interactions" value="1902"/>
</dbReference>
<dbReference type="Gene3D" id="3.30.890.10">
    <property type="entry name" value="Methyl-cpg-binding Protein 2, Chain A"/>
    <property type="match status" value="1"/>
</dbReference>
<dbReference type="SMART" id="SM00317">
    <property type="entry name" value="SET"/>
    <property type="match status" value="1"/>
</dbReference>
<dbReference type="EnsemblMetazoa" id="AGAP007978-RA">
    <property type="protein sequence ID" value="AGAP007978-PA"/>
    <property type="gene ID" value="AGAP007978"/>
</dbReference>
<feature type="compositionally biased region" description="Polar residues" evidence="16">
    <location>
        <begin position="217"/>
        <end position="230"/>
    </location>
</feature>
<feature type="compositionally biased region" description="Basic and acidic residues" evidence="16">
    <location>
        <begin position="32"/>
        <end position="43"/>
    </location>
</feature>
<dbReference type="Gene3D" id="2.170.270.10">
    <property type="entry name" value="SET domain"/>
    <property type="match status" value="2"/>
</dbReference>
<dbReference type="Pfam" id="PF01429">
    <property type="entry name" value="MBD"/>
    <property type="match status" value="1"/>
</dbReference>
<dbReference type="InterPro" id="IPR046341">
    <property type="entry name" value="SET_dom_sf"/>
</dbReference>
<evidence type="ECO:0000256" key="15">
    <source>
        <dbReference type="ARBA" id="ARBA00023242"/>
    </source>
</evidence>
<evidence type="ECO:0000256" key="14">
    <source>
        <dbReference type="ARBA" id="ARBA00023163"/>
    </source>
</evidence>
<evidence type="ECO:0000256" key="7">
    <source>
        <dbReference type="ARBA" id="ARBA00022691"/>
    </source>
</evidence>
<comment type="subcellular location">
    <subcellularLocation>
        <location evidence="2">Chromosome</location>
    </subcellularLocation>
    <subcellularLocation>
        <location evidence="1">Nucleus</location>
    </subcellularLocation>
</comment>